<dbReference type="InterPro" id="IPR047200">
    <property type="entry name" value="MFS_YcaD-like"/>
</dbReference>
<evidence type="ECO:0000256" key="3">
    <source>
        <dbReference type="ARBA" id="ARBA00023136"/>
    </source>
</evidence>
<evidence type="ECO:0000256" key="1">
    <source>
        <dbReference type="ARBA" id="ARBA00022692"/>
    </source>
</evidence>
<dbReference type="EMBL" id="DMBR01000387">
    <property type="protein sequence ID" value="HAE95432.1"/>
    <property type="molecule type" value="Genomic_DNA"/>
</dbReference>
<evidence type="ECO:0000313" key="6">
    <source>
        <dbReference type="EMBL" id="HAE95432.1"/>
    </source>
</evidence>
<evidence type="ECO:0000256" key="4">
    <source>
        <dbReference type="SAM" id="Phobius"/>
    </source>
</evidence>
<feature type="transmembrane region" description="Helical" evidence="4">
    <location>
        <begin position="39"/>
        <end position="61"/>
    </location>
</feature>
<keyword evidence="3 4" id="KW-0472">Membrane</keyword>
<feature type="transmembrane region" description="Helical" evidence="4">
    <location>
        <begin position="98"/>
        <end position="119"/>
    </location>
</feature>
<dbReference type="GO" id="GO:0022857">
    <property type="term" value="F:transmembrane transporter activity"/>
    <property type="evidence" value="ECO:0007669"/>
    <property type="project" value="InterPro"/>
</dbReference>
<evidence type="ECO:0000256" key="2">
    <source>
        <dbReference type="ARBA" id="ARBA00022989"/>
    </source>
</evidence>
<feature type="transmembrane region" description="Helical" evidence="4">
    <location>
        <begin position="230"/>
        <end position="252"/>
    </location>
</feature>
<feature type="domain" description="Major facilitator superfamily (MFS) profile" evidence="5">
    <location>
        <begin position="199"/>
        <end position="300"/>
    </location>
</feature>
<dbReference type="InterPro" id="IPR036259">
    <property type="entry name" value="MFS_trans_sf"/>
</dbReference>
<dbReference type="PANTHER" id="PTHR23521">
    <property type="entry name" value="TRANSPORTER MFS SUPERFAMILY"/>
    <property type="match status" value="1"/>
</dbReference>
<dbReference type="PANTHER" id="PTHR23521:SF3">
    <property type="entry name" value="MFS TRANSPORTER"/>
    <property type="match status" value="1"/>
</dbReference>
<evidence type="ECO:0000259" key="5">
    <source>
        <dbReference type="PROSITE" id="PS50850"/>
    </source>
</evidence>
<keyword evidence="1 4" id="KW-0812">Transmembrane</keyword>
<organism evidence="6 7">
    <name type="scientific">Hyphomonas atlantica</name>
    <dbReference type="NCBI Taxonomy" id="1280948"/>
    <lineage>
        <taxon>Bacteria</taxon>
        <taxon>Pseudomonadati</taxon>
        <taxon>Pseudomonadota</taxon>
        <taxon>Alphaproteobacteria</taxon>
        <taxon>Hyphomonadales</taxon>
        <taxon>Hyphomonadaceae</taxon>
        <taxon>Hyphomonas</taxon>
    </lineage>
</organism>
<dbReference type="PROSITE" id="PS50850">
    <property type="entry name" value="MFS"/>
    <property type="match status" value="1"/>
</dbReference>
<evidence type="ECO:0000313" key="7">
    <source>
        <dbReference type="Proteomes" id="UP000259173"/>
    </source>
</evidence>
<dbReference type="InterPro" id="IPR011701">
    <property type="entry name" value="MFS"/>
</dbReference>
<sequence>MFRSISAIAALLFAAAILYAGNGLQSTLLSVRGDIEGFPTTVIGLLASAYYAGFILGCRLVPGMIQGVGHIRAFVALASIASSSALAHILFVEPIAWGGLRFITGFSFAGLTMVLESWINERATNENRGKILSVYRIVDLGAVTIGNGLLAIAPPEGFQLFVLVSILISIALVPVALTRSSSPAPLETAKLDIVQLYKVSPVGAIGAAATGLANAAFWGMAPVYVQELGYGAAAIAAFMSTAIIGAGLFQFPTGWLSDKIDRRMVIFASSLLGTGASALLATFAGLSENAMLGFSFLFGA</sequence>
<dbReference type="AlphaFoldDB" id="A0A3B9L3D5"/>
<dbReference type="Proteomes" id="UP000259173">
    <property type="component" value="Unassembled WGS sequence"/>
</dbReference>
<keyword evidence="2 4" id="KW-1133">Transmembrane helix</keyword>
<name>A0A3B9L3D5_9PROT</name>
<feature type="transmembrane region" description="Helical" evidence="4">
    <location>
        <begin position="131"/>
        <end position="152"/>
    </location>
</feature>
<feature type="transmembrane region" description="Helical" evidence="4">
    <location>
        <begin position="264"/>
        <end position="286"/>
    </location>
</feature>
<feature type="non-terminal residue" evidence="6">
    <location>
        <position position="300"/>
    </location>
</feature>
<reference evidence="6 7" key="1">
    <citation type="journal article" date="2018" name="Nat. Biotechnol.">
        <title>A standardized bacterial taxonomy based on genome phylogeny substantially revises the tree of life.</title>
        <authorList>
            <person name="Parks D.H."/>
            <person name="Chuvochina M."/>
            <person name="Waite D.W."/>
            <person name="Rinke C."/>
            <person name="Skarshewski A."/>
            <person name="Chaumeil P.A."/>
            <person name="Hugenholtz P."/>
        </authorList>
    </citation>
    <scope>NUCLEOTIDE SEQUENCE [LARGE SCALE GENOMIC DNA]</scope>
    <source>
        <strain evidence="6">UBA8557</strain>
    </source>
</reference>
<protein>
    <submittedName>
        <fullName evidence="6">MFS transporter</fullName>
    </submittedName>
</protein>
<dbReference type="CDD" id="cd17477">
    <property type="entry name" value="MFS_YcaD_like"/>
    <property type="match status" value="1"/>
</dbReference>
<comment type="caution">
    <text evidence="6">The sequence shown here is derived from an EMBL/GenBank/DDBJ whole genome shotgun (WGS) entry which is preliminary data.</text>
</comment>
<dbReference type="Gene3D" id="1.20.1250.20">
    <property type="entry name" value="MFS general substrate transporter like domains"/>
    <property type="match status" value="2"/>
</dbReference>
<proteinExistence type="predicted"/>
<dbReference type="Pfam" id="PF07690">
    <property type="entry name" value="MFS_1"/>
    <property type="match status" value="1"/>
</dbReference>
<feature type="transmembrane region" description="Helical" evidence="4">
    <location>
        <begin position="158"/>
        <end position="178"/>
    </location>
</feature>
<dbReference type="InterPro" id="IPR020846">
    <property type="entry name" value="MFS_dom"/>
</dbReference>
<feature type="transmembrane region" description="Helical" evidence="4">
    <location>
        <begin position="199"/>
        <end position="218"/>
    </location>
</feature>
<feature type="transmembrane region" description="Helical" evidence="4">
    <location>
        <begin position="73"/>
        <end position="92"/>
    </location>
</feature>
<gene>
    <name evidence="6" type="ORF">DCG65_12795</name>
</gene>
<accession>A0A3B9L3D5</accession>
<dbReference type="GO" id="GO:0005886">
    <property type="term" value="C:plasma membrane"/>
    <property type="evidence" value="ECO:0007669"/>
    <property type="project" value="TreeGrafter"/>
</dbReference>
<dbReference type="SUPFAM" id="SSF103473">
    <property type="entry name" value="MFS general substrate transporter"/>
    <property type="match status" value="1"/>
</dbReference>